<dbReference type="InterPro" id="IPR029058">
    <property type="entry name" value="AB_hydrolase_fold"/>
</dbReference>
<dbReference type="InterPro" id="IPR002921">
    <property type="entry name" value="Fungal_lipase-type"/>
</dbReference>
<dbReference type="Gene3D" id="3.40.50.1820">
    <property type="entry name" value="alpha/beta hydrolase"/>
    <property type="match status" value="1"/>
</dbReference>
<dbReference type="WBParaSite" id="ACRNAN_scaffold13411.g17416.t1">
    <property type="protein sequence ID" value="ACRNAN_scaffold13411.g17416.t1"/>
    <property type="gene ID" value="ACRNAN_scaffold13411.g17416"/>
</dbReference>
<dbReference type="Pfam" id="PF01764">
    <property type="entry name" value="Lipase_3"/>
    <property type="match status" value="1"/>
</dbReference>
<proteinExistence type="predicted"/>
<keyword evidence="1" id="KW-1133">Transmembrane helix</keyword>
<organism evidence="3 4">
    <name type="scientific">Acrobeloides nanus</name>
    <dbReference type="NCBI Taxonomy" id="290746"/>
    <lineage>
        <taxon>Eukaryota</taxon>
        <taxon>Metazoa</taxon>
        <taxon>Ecdysozoa</taxon>
        <taxon>Nematoda</taxon>
        <taxon>Chromadorea</taxon>
        <taxon>Rhabditida</taxon>
        <taxon>Tylenchina</taxon>
        <taxon>Cephalobomorpha</taxon>
        <taxon>Cephaloboidea</taxon>
        <taxon>Cephalobidae</taxon>
        <taxon>Acrobeloides</taxon>
    </lineage>
</organism>
<name>A0A914CS81_9BILA</name>
<dbReference type="Proteomes" id="UP000887540">
    <property type="component" value="Unplaced"/>
</dbReference>
<feature type="domain" description="Fungal lipase-type" evidence="2">
    <location>
        <begin position="4"/>
        <end position="118"/>
    </location>
</feature>
<reference evidence="4" key="1">
    <citation type="submission" date="2022-11" db="UniProtKB">
        <authorList>
            <consortium name="WormBaseParasite"/>
        </authorList>
    </citation>
    <scope>IDENTIFICATION</scope>
</reference>
<evidence type="ECO:0000313" key="3">
    <source>
        <dbReference type="Proteomes" id="UP000887540"/>
    </source>
</evidence>
<dbReference type="CDD" id="cd00519">
    <property type="entry name" value="Lipase_3"/>
    <property type="match status" value="1"/>
</dbReference>
<sequence length="202" mass="22870">MFKNKTSFVGGGNVNLYFYQAFLDIWNGGMRDDFLTLKNANPGFELWVTGHSLGAAMASLCAGYIAYMGYIPGDKIKLVTYGQPRTGDLAYANYIDNTIPFAYRIIHQDDLVPHLPPLALEIGDLSNYTHHKSEIWYNNNMAVGQPYIECDANESNQCSDQLEGNLFNMLKEDYHDYYFNVSVMFAVHGCPNYNPGRFIIKT</sequence>
<dbReference type="PANTHER" id="PTHR45908">
    <property type="entry name" value="PROTEIN CBG11750-RELATED"/>
    <property type="match status" value="1"/>
</dbReference>
<keyword evidence="1" id="KW-0812">Transmembrane</keyword>
<keyword evidence="1" id="KW-0472">Membrane</keyword>
<protein>
    <submittedName>
        <fullName evidence="4">Fungal lipase-like domain-containing protein</fullName>
    </submittedName>
</protein>
<evidence type="ECO:0000313" key="4">
    <source>
        <dbReference type="WBParaSite" id="ACRNAN_scaffold13411.g17416.t1"/>
    </source>
</evidence>
<dbReference type="SUPFAM" id="SSF53474">
    <property type="entry name" value="alpha/beta-Hydrolases"/>
    <property type="match status" value="1"/>
</dbReference>
<keyword evidence="3" id="KW-1185">Reference proteome</keyword>
<feature type="transmembrane region" description="Helical" evidence="1">
    <location>
        <begin position="46"/>
        <end position="67"/>
    </location>
</feature>
<evidence type="ECO:0000259" key="2">
    <source>
        <dbReference type="Pfam" id="PF01764"/>
    </source>
</evidence>
<evidence type="ECO:0000256" key="1">
    <source>
        <dbReference type="SAM" id="Phobius"/>
    </source>
</evidence>
<accession>A0A914CS81</accession>
<dbReference type="AlphaFoldDB" id="A0A914CS81"/>
<dbReference type="GO" id="GO:0006629">
    <property type="term" value="P:lipid metabolic process"/>
    <property type="evidence" value="ECO:0007669"/>
    <property type="project" value="InterPro"/>
</dbReference>